<dbReference type="AlphaFoldDB" id="A0A2V2YQ94"/>
<dbReference type="PANTHER" id="PTHR30294:SF45">
    <property type="entry name" value="LINEARMYCIN RESISTANCE PERMEASE PROTEIN LNRN"/>
    <property type="match status" value="1"/>
</dbReference>
<evidence type="ECO:0000256" key="2">
    <source>
        <dbReference type="ARBA" id="ARBA00022475"/>
    </source>
</evidence>
<keyword evidence="2" id="KW-1003">Cell membrane</keyword>
<evidence type="ECO:0000256" key="5">
    <source>
        <dbReference type="ARBA" id="ARBA00023136"/>
    </source>
</evidence>
<keyword evidence="5 6" id="KW-0472">Membrane</keyword>
<name>A0A2V2YQ94_9BACL</name>
<evidence type="ECO:0000313" key="8">
    <source>
        <dbReference type="EMBL" id="PWV98574.1"/>
    </source>
</evidence>
<dbReference type="PANTHER" id="PTHR30294">
    <property type="entry name" value="MEMBRANE COMPONENT OF ABC TRANSPORTER YHHJ-RELATED"/>
    <property type="match status" value="1"/>
</dbReference>
<comment type="caution">
    <text evidence="8">The sequence shown here is derived from an EMBL/GenBank/DDBJ whole genome shotgun (WGS) entry which is preliminary data.</text>
</comment>
<feature type="transmembrane region" description="Helical" evidence="6">
    <location>
        <begin position="286"/>
        <end position="303"/>
    </location>
</feature>
<dbReference type="GO" id="GO:0005886">
    <property type="term" value="C:plasma membrane"/>
    <property type="evidence" value="ECO:0007669"/>
    <property type="project" value="UniProtKB-SubCell"/>
</dbReference>
<dbReference type="InterPro" id="IPR013525">
    <property type="entry name" value="ABC2_TM"/>
</dbReference>
<dbReference type="OrthoDB" id="266913at2"/>
<dbReference type="RefSeq" id="WP_110045576.1">
    <property type="nucleotide sequence ID" value="NZ_CP054612.1"/>
</dbReference>
<dbReference type="Proteomes" id="UP000246635">
    <property type="component" value="Unassembled WGS sequence"/>
</dbReference>
<protein>
    <submittedName>
        <fullName evidence="8">ABC-2 family transporter</fullName>
    </submittedName>
</protein>
<evidence type="ECO:0000256" key="3">
    <source>
        <dbReference type="ARBA" id="ARBA00022692"/>
    </source>
</evidence>
<feature type="transmembrane region" description="Helical" evidence="6">
    <location>
        <begin position="215"/>
        <end position="238"/>
    </location>
</feature>
<evidence type="ECO:0000256" key="4">
    <source>
        <dbReference type="ARBA" id="ARBA00022989"/>
    </source>
</evidence>
<keyword evidence="4 6" id="KW-1133">Transmembrane helix</keyword>
<keyword evidence="3 6" id="KW-0812">Transmembrane</keyword>
<proteinExistence type="predicted"/>
<feature type="transmembrane region" description="Helical" evidence="6">
    <location>
        <begin position="250"/>
        <end position="274"/>
    </location>
</feature>
<feature type="domain" description="ABC-2 type transporter transmembrane" evidence="7">
    <location>
        <begin position="17"/>
        <end position="360"/>
    </location>
</feature>
<sequence length="368" mass="40110">MRVFELYARRILKRKLTLILIIVLPVLFTYSVVAQYESATKLTVAAYIEDPTLENYLTGMLEKQDVTVTNAEMEEDAIHHDADVGIVLTTSAKDVFAKPDALSAAFYSEGGSYNASSLEIKLNSIFSVMKTLAHNSADEAAFEANLLKAEQSAAPIQVKQSVIGNPNAVVLTSAFNMIVFIMLFLTMTNTMLFLGDKIHTTTQRVLLSTYSRLSYYLQTVGVFAAIGIAQFLLMILLMSTVFQIDLTLSIGQLLLLVAAYGLLNVIAAGIGLLLVSRTTRLSTGRLLISVVSLPLAMLGGTLWDTSIMPGGMQKLAKLLPTGWITQLNKEVFSGFAGNTALITTHMVYLFVCAAVLFGLLSRVRTENI</sequence>
<evidence type="ECO:0000259" key="7">
    <source>
        <dbReference type="Pfam" id="PF12698"/>
    </source>
</evidence>
<dbReference type="InterPro" id="IPR051449">
    <property type="entry name" value="ABC-2_transporter_component"/>
</dbReference>
<keyword evidence="9" id="KW-1185">Reference proteome</keyword>
<dbReference type="Pfam" id="PF12698">
    <property type="entry name" value="ABC2_membrane_3"/>
    <property type="match status" value="1"/>
</dbReference>
<dbReference type="EMBL" id="QGTQ01000017">
    <property type="protein sequence ID" value="PWV98574.1"/>
    <property type="molecule type" value="Genomic_DNA"/>
</dbReference>
<evidence type="ECO:0000256" key="1">
    <source>
        <dbReference type="ARBA" id="ARBA00004651"/>
    </source>
</evidence>
<reference evidence="8 9" key="1">
    <citation type="submission" date="2018-05" db="EMBL/GenBank/DDBJ databases">
        <title>Genomic Encyclopedia of Type Strains, Phase III (KMG-III): the genomes of soil and plant-associated and newly described type strains.</title>
        <authorList>
            <person name="Whitman W."/>
        </authorList>
    </citation>
    <scope>NUCLEOTIDE SEQUENCE [LARGE SCALE GENOMIC DNA]</scope>
    <source>
        <strain evidence="8 9">CECT 5696</strain>
    </source>
</reference>
<feature type="transmembrane region" description="Helical" evidence="6">
    <location>
        <begin position="340"/>
        <end position="360"/>
    </location>
</feature>
<dbReference type="GO" id="GO:0140359">
    <property type="term" value="F:ABC-type transporter activity"/>
    <property type="evidence" value="ECO:0007669"/>
    <property type="project" value="InterPro"/>
</dbReference>
<gene>
    <name evidence="8" type="ORF">DFQ01_11784</name>
</gene>
<evidence type="ECO:0000256" key="6">
    <source>
        <dbReference type="SAM" id="Phobius"/>
    </source>
</evidence>
<organism evidence="8 9">
    <name type="scientific">Paenibacillus cellulosilyticus</name>
    <dbReference type="NCBI Taxonomy" id="375489"/>
    <lineage>
        <taxon>Bacteria</taxon>
        <taxon>Bacillati</taxon>
        <taxon>Bacillota</taxon>
        <taxon>Bacilli</taxon>
        <taxon>Bacillales</taxon>
        <taxon>Paenibacillaceae</taxon>
        <taxon>Paenibacillus</taxon>
    </lineage>
</organism>
<comment type="subcellular location">
    <subcellularLocation>
        <location evidence="1">Cell membrane</location>
        <topology evidence="1">Multi-pass membrane protein</topology>
    </subcellularLocation>
</comment>
<accession>A0A2V2YQ94</accession>
<feature type="transmembrane region" description="Helical" evidence="6">
    <location>
        <begin position="168"/>
        <end position="194"/>
    </location>
</feature>
<evidence type="ECO:0000313" key="9">
    <source>
        <dbReference type="Proteomes" id="UP000246635"/>
    </source>
</evidence>